<proteinExistence type="predicted"/>
<evidence type="ECO:0000313" key="2">
    <source>
        <dbReference type="EMBL" id="OGM90253.1"/>
    </source>
</evidence>
<dbReference type="AlphaFoldDB" id="A0A1F8DNP6"/>
<feature type="transmembrane region" description="Helical" evidence="1">
    <location>
        <begin position="67"/>
        <end position="95"/>
    </location>
</feature>
<dbReference type="InterPro" id="IPR044020">
    <property type="entry name" value="DUF5676"/>
</dbReference>
<dbReference type="Pfam" id="PF18926">
    <property type="entry name" value="DUF5676"/>
    <property type="match status" value="1"/>
</dbReference>
<keyword evidence="1" id="KW-0812">Transmembrane</keyword>
<reference evidence="2 3" key="1">
    <citation type="journal article" date="2016" name="Nat. Commun.">
        <title>Thousands of microbial genomes shed light on interconnected biogeochemical processes in an aquifer system.</title>
        <authorList>
            <person name="Anantharaman K."/>
            <person name="Brown C.T."/>
            <person name="Hug L.A."/>
            <person name="Sharon I."/>
            <person name="Castelle C.J."/>
            <person name="Probst A.J."/>
            <person name="Thomas B.C."/>
            <person name="Singh A."/>
            <person name="Wilkins M.J."/>
            <person name="Karaoz U."/>
            <person name="Brodie E.L."/>
            <person name="Williams K.H."/>
            <person name="Hubbard S.S."/>
            <person name="Banfield J.F."/>
        </authorList>
    </citation>
    <scope>NUCLEOTIDE SEQUENCE [LARGE SCALE GENOMIC DNA]</scope>
</reference>
<organism evidence="2 3">
    <name type="scientific">Candidatus Wolfebacteria bacterium RBG_13_41_7</name>
    <dbReference type="NCBI Taxonomy" id="1802554"/>
    <lineage>
        <taxon>Bacteria</taxon>
        <taxon>Candidatus Wolfeibacteriota</taxon>
    </lineage>
</organism>
<comment type="caution">
    <text evidence="2">The sequence shown here is derived from an EMBL/GenBank/DDBJ whole genome shotgun (WGS) entry which is preliminary data.</text>
</comment>
<dbReference type="EMBL" id="MGIO01000004">
    <property type="protein sequence ID" value="OGM90253.1"/>
    <property type="molecule type" value="Genomic_DNA"/>
</dbReference>
<keyword evidence="1" id="KW-0472">Membrane</keyword>
<feature type="transmembrane region" description="Helical" evidence="1">
    <location>
        <begin position="21"/>
        <end position="47"/>
    </location>
</feature>
<evidence type="ECO:0000256" key="1">
    <source>
        <dbReference type="SAM" id="Phobius"/>
    </source>
</evidence>
<gene>
    <name evidence="2" type="ORF">A3J77_00125</name>
</gene>
<sequence>MDNLKVENLDNKKSMLKPVKFANAVTLVSVILQLAYTVKMAIVPNWIHYWMAAMMPGYNLASIETNSIGWGMSLLGVLVMAIIVWVATYAVIWLYNHWDK</sequence>
<evidence type="ECO:0000313" key="3">
    <source>
        <dbReference type="Proteomes" id="UP000182002"/>
    </source>
</evidence>
<dbReference type="Proteomes" id="UP000182002">
    <property type="component" value="Unassembled WGS sequence"/>
</dbReference>
<name>A0A1F8DNP6_9BACT</name>
<protein>
    <submittedName>
        <fullName evidence="2">Uncharacterized protein</fullName>
    </submittedName>
</protein>
<keyword evidence="1" id="KW-1133">Transmembrane helix</keyword>
<accession>A0A1F8DNP6</accession>